<evidence type="ECO:0000313" key="1">
    <source>
        <dbReference type="EMBL" id="CAB4008211.1"/>
    </source>
</evidence>
<dbReference type="AlphaFoldDB" id="A0A7D9EFY7"/>
<dbReference type="PANTHER" id="PTHR34485">
    <property type="entry name" value="PROLINE-RICH, LACRIMAL 1"/>
    <property type="match status" value="1"/>
</dbReference>
<dbReference type="SUPFAM" id="SSF54171">
    <property type="entry name" value="DNA-binding domain"/>
    <property type="match status" value="1"/>
</dbReference>
<accession>A0A7D9EFY7</accession>
<sequence>MAATTSSVDAESNIGKNLNLSRGVGFGSRLNFDIEKLVSLGWKLNERENSSGGRKRKMVTFIDPSGKRFKTGKDVERHMKEINLWDNVKWENNDDKDDLRNESSEEENANEFGANLDDTDVEHDFSSDSSIHDDDDYTLAEESFNAGDPISNEEITICDGFFVGTASSIISLVADFNKYFCCPTNDKLCKGKLVLVATNKKCRGGSMKFVFRCNGCWKEEICYRSSQLALKSRRQLVSLALSLAFFVSGHGYASYRKTLGRGLGLDVLSEKPFLEVIKYAFPFIKAILDEICDAAKQQMKDISSDVLGSWSRAVTTCDGCWQIRGYFSQNCTFIIKNYLTGGLLYYGHLSMRGADKICDEELWQGTAKAAEGHLAQVLWSKAKDEDLKVEVNWQDADSSSALGFRYSFPNELESRVMLCGGHVGRAHGKKLQELQSKSTVTTQFIALHKEQFPNIQSVKCCCAGKKHRFVSKKDKPACGCIGPGFIQSAKRNHYCALVQADNDPEKYRATMLTLGKYHSRDIHSWEGGLCSFHPLVKCSCKKCDVDLNGFCPEMKCSGEAYHSAHVLKCDFHGLLYEIECANRAKDAEKVIDPNLGKGHSNLPESSFSVLTKFRAKDINLHQTHYQASTNLGLLQSCMTWCYKVKGPEYHWILELYSRMGLPIIDGIQEMCQHDNKKRMKMLERKRSAEGKTKRIKTKIDRTEDQKLRKKYTAKCQIQHSYGGGDDDGDDDIDEELAKAMTENAIKEGNAPQVVLPKGVVGTPSGAKIFIGGQKCKWCGSTTHVRKSHKDCPHNCKKQKA</sequence>
<dbReference type="PANTHER" id="PTHR34485:SF2">
    <property type="entry name" value="PROLINE RICH, LACRIMAL 1"/>
    <property type="match status" value="1"/>
</dbReference>
<evidence type="ECO:0000313" key="2">
    <source>
        <dbReference type="Proteomes" id="UP001152795"/>
    </source>
</evidence>
<dbReference type="InterPro" id="IPR016177">
    <property type="entry name" value="DNA-bd_dom_sf"/>
</dbReference>
<gene>
    <name evidence="1" type="ORF">PACLA_8A012614</name>
</gene>
<reference evidence="1" key="1">
    <citation type="submission" date="2020-04" db="EMBL/GenBank/DDBJ databases">
        <authorList>
            <person name="Alioto T."/>
            <person name="Alioto T."/>
            <person name="Gomez Garrido J."/>
        </authorList>
    </citation>
    <scope>NUCLEOTIDE SEQUENCE</scope>
    <source>
        <strain evidence="1">A484AB</strain>
    </source>
</reference>
<dbReference type="Proteomes" id="UP001152795">
    <property type="component" value="Unassembled WGS sequence"/>
</dbReference>
<dbReference type="OrthoDB" id="5947716at2759"/>
<dbReference type="Gene3D" id="3.30.890.10">
    <property type="entry name" value="Methyl-cpg-binding Protein 2, Chain A"/>
    <property type="match status" value="1"/>
</dbReference>
<proteinExistence type="predicted"/>
<comment type="caution">
    <text evidence="1">The sequence shown here is derived from an EMBL/GenBank/DDBJ whole genome shotgun (WGS) entry which is preliminary data.</text>
</comment>
<protein>
    <submittedName>
        <fullName evidence="1">Transposase HI</fullName>
    </submittedName>
</protein>
<name>A0A7D9EFY7_PARCT</name>
<dbReference type="GO" id="GO:0003677">
    <property type="term" value="F:DNA binding"/>
    <property type="evidence" value="ECO:0007669"/>
    <property type="project" value="InterPro"/>
</dbReference>
<keyword evidence="2" id="KW-1185">Reference proteome</keyword>
<dbReference type="EMBL" id="CACRXK020006058">
    <property type="protein sequence ID" value="CAB4008211.1"/>
    <property type="molecule type" value="Genomic_DNA"/>
</dbReference>
<organism evidence="1 2">
    <name type="scientific">Paramuricea clavata</name>
    <name type="common">Red gorgonian</name>
    <name type="synonym">Violescent sea-whip</name>
    <dbReference type="NCBI Taxonomy" id="317549"/>
    <lineage>
        <taxon>Eukaryota</taxon>
        <taxon>Metazoa</taxon>
        <taxon>Cnidaria</taxon>
        <taxon>Anthozoa</taxon>
        <taxon>Octocorallia</taxon>
        <taxon>Malacalcyonacea</taxon>
        <taxon>Plexauridae</taxon>
        <taxon>Paramuricea</taxon>
    </lineage>
</organism>